<feature type="domain" description="Phosphatidic acid phosphatase type 2/haloperoxidase" evidence="7">
    <location>
        <begin position="58"/>
        <end position="169"/>
    </location>
</feature>
<evidence type="ECO:0000256" key="5">
    <source>
        <dbReference type="ARBA" id="ARBA00023136"/>
    </source>
</evidence>
<sequence>MTKPAETKGKALKAFELTWVMYDPSDRFGVIMALFTLSPVFVTLMHVTLVIFQRDLDSVSMFVGQVVSEVINKVLKKTINQQRPDSARMSGSGMPSAHSQFISFFASYSVAYTYSRLNSHRYLEQWVAIVGCVLLAAITCYSRVRLGYHTKDQVAVGALVGAVVGFTWHSLVSMVSPWLFPLVAQSRLAQFFYLRDVSHIPDLIVYQHELCYSEAAAAFRSKFL</sequence>
<dbReference type="EC" id="3.6.1.43" evidence="6"/>
<dbReference type="PANTHER" id="PTHR11247">
    <property type="entry name" value="PALMITOYL-PROTEIN THIOESTERASE/DOLICHYLDIPHOSPHATASE 1"/>
    <property type="match status" value="1"/>
</dbReference>
<comment type="similarity">
    <text evidence="6">Belongs to the dolichyldiphosphatase family.</text>
</comment>
<evidence type="ECO:0000313" key="9">
    <source>
        <dbReference type="EMBL" id="KAE9039699.1"/>
    </source>
</evidence>
<dbReference type="EMBL" id="QXFT01000428">
    <property type="protein sequence ID" value="KAE9344248.1"/>
    <property type="molecule type" value="Genomic_DNA"/>
</dbReference>
<keyword evidence="2 6" id="KW-0812">Transmembrane</keyword>
<dbReference type="EMBL" id="QXFU01000361">
    <property type="protein sequence ID" value="KAE9035564.1"/>
    <property type="molecule type" value="Genomic_DNA"/>
</dbReference>
<dbReference type="GO" id="GO:0006487">
    <property type="term" value="P:protein N-linked glycosylation"/>
    <property type="evidence" value="ECO:0007669"/>
    <property type="project" value="UniProtKB-UniRule"/>
</dbReference>
<dbReference type="CDD" id="cd03382">
    <property type="entry name" value="PAP2_dolichyldiphosphatase"/>
    <property type="match status" value="1"/>
</dbReference>
<evidence type="ECO:0000259" key="7">
    <source>
        <dbReference type="SMART" id="SM00014"/>
    </source>
</evidence>
<feature type="transmembrane region" description="Helical" evidence="6">
    <location>
        <begin position="156"/>
        <end position="180"/>
    </location>
</feature>
<evidence type="ECO:0000256" key="4">
    <source>
        <dbReference type="ARBA" id="ARBA00022989"/>
    </source>
</evidence>
<name>A0A6A3MV41_9STRA</name>
<evidence type="ECO:0000313" key="12">
    <source>
        <dbReference type="Proteomes" id="UP000434957"/>
    </source>
</evidence>
<dbReference type="InterPro" id="IPR039667">
    <property type="entry name" value="Dolichyldiphosphatase_PAP2"/>
</dbReference>
<dbReference type="Pfam" id="PF01569">
    <property type="entry name" value="PAP2"/>
    <property type="match status" value="1"/>
</dbReference>
<dbReference type="Proteomes" id="UP000429607">
    <property type="component" value="Unassembled WGS sequence"/>
</dbReference>
<dbReference type="FunFam" id="1.20.144.10:FF:000033">
    <property type="entry name" value="Dolichylpyrophosphate phosphatase"/>
    <property type="match status" value="1"/>
</dbReference>
<dbReference type="EMBL" id="QXFV01000368">
    <property type="protein sequence ID" value="KAE9039699.1"/>
    <property type="molecule type" value="Genomic_DNA"/>
</dbReference>
<evidence type="ECO:0000256" key="3">
    <source>
        <dbReference type="ARBA" id="ARBA00022801"/>
    </source>
</evidence>
<gene>
    <name evidence="9" type="ORF">PR001_g7394</name>
    <name evidence="8" type="ORF">PR002_g7514</name>
    <name evidence="10" type="ORF">PR003_g8562</name>
</gene>
<evidence type="ECO:0000313" key="13">
    <source>
        <dbReference type="Proteomes" id="UP000435112"/>
    </source>
</evidence>
<evidence type="ECO:0000256" key="2">
    <source>
        <dbReference type="ARBA" id="ARBA00022692"/>
    </source>
</evidence>
<dbReference type="InterPro" id="IPR036938">
    <property type="entry name" value="PAP2/HPO_sf"/>
</dbReference>
<dbReference type="PANTHER" id="PTHR11247:SF1">
    <property type="entry name" value="DOLICHYLDIPHOSPHATASE 1"/>
    <property type="match status" value="1"/>
</dbReference>
<protein>
    <recommendedName>
        <fullName evidence="6">Dolichyldiphosphatase</fullName>
        <ecNumber evidence="6">3.6.1.43</ecNumber>
    </recommendedName>
</protein>
<dbReference type="GO" id="GO:0008610">
    <property type="term" value="P:lipid biosynthetic process"/>
    <property type="evidence" value="ECO:0007669"/>
    <property type="project" value="TreeGrafter"/>
</dbReference>
<dbReference type="UniPathway" id="UPA00378"/>
<evidence type="ECO:0000256" key="1">
    <source>
        <dbReference type="ARBA" id="ARBA00004141"/>
    </source>
</evidence>
<evidence type="ECO:0000313" key="11">
    <source>
        <dbReference type="Proteomes" id="UP000429607"/>
    </source>
</evidence>
<organism evidence="8 13">
    <name type="scientific">Phytophthora rubi</name>
    <dbReference type="NCBI Taxonomy" id="129364"/>
    <lineage>
        <taxon>Eukaryota</taxon>
        <taxon>Sar</taxon>
        <taxon>Stramenopiles</taxon>
        <taxon>Oomycota</taxon>
        <taxon>Peronosporomycetes</taxon>
        <taxon>Peronosporales</taxon>
        <taxon>Peronosporaceae</taxon>
        <taxon>Phytophthora</taxon>
    </lineage>
</organism>
<evidence type="ECO:0000256" key="6">
    <source>
        <dbReference type="RuleBase" id="RU367078"/>
    </source>
</evidence>
<dbReference type="Gene3D" id="1.20.144.10">
    <property type="entry name" value="Phosphatidic acid phosphatase type 2/haloperoxidase"/>
    <property type="match status" value="1"/>
</dbReference>
<comment type="function">
    <text evidence="6">Required for efficient N-glycosylation. Necessary for maintaining optimal levels of dolichol-linked oligosaccharides. Hydrolyzes dolichyl pyrophosphate at a very high rate and dolichyl monophosphate at a much lower rate. Does not act on phosphatidate.</text>
</comment>
<dbReference type="Proteomes" id="UP000434957">
    <property type="component" value="Unassembled WGS sequence"/>
</dbReference>
<reference evidence="11 13" key="1">
    <citation type="submission" date="2018-09" db="EMBL/GenBank/DDBJ databases">
        <title>Genomic investigation of the strawberry pathogen Phytophthora fragariae indicates pathogenicity is determined by transcriptional variation in three key races.</title>
        <authorList>
            <person name="Adams T.M."/>
            <person name="Armitage A.D."/>
            <person name="Sobczyk M.K."/>
            <person name="Bates H.J."/>
            <person name="Dunwell J.M."/>
            <person name="Nellist C.F."/>
            <person name="Harrison R.J."/>
        </authorList>
    </citation>
    <scope>NUCLEOTIDE SEQUENCE [LARGE SCALE GENOMIC DNA]</scope>
    <source>
        <strain evidence="9 11">SCRP249</strain>
        <strain evidence="8 13">SCRP324</strain>
        <strain evidence="10 12">SCRP333</strain>
    </source>
</reference>
<accession>A0A6A3MV41</accession>
<keyword evidence="4 6" id="KW-1133">Transmembrane helix</keyword>
<dbReference type="GO" id="GO:0047874">
    <property type="term" value="F:dolichyldiphosphatase activity"/>
    <property type="evidence" value="ECO:0007669"/>
    <property type="project" value="UniProtKB-UniRule"/>
</dbReference>
<feature type="transmembrane region" description="Helical" evidence="6">
    <location>
        <begin position="126"/>
        <end position="144"/>
    </location>
</feature>
<evidence type="ECO:0000313" key="8">
    <source>
        <dbReference type="EMBL" id="KAE9035564.1"/>
    </source>
</evidence>
<dbReference type="GO" id="GO:0005789">
    <property type="term" value="C:endoplasmic reticulum membrane"/>
    <property type="evidence" value="ECO:0007669"/>
    <property type="project" value="UniProtKB-SubCell"/>
</dbReference>
<keyword evidence="6" id="KW-0256">Endoplasmic reticulum</keyword>
<keyword evidence="12" id="KW-1185">Reference proteome</keyword>
<comment type="subcellular location">
    <subcellularLocation>
        <location evidence="6">Endoplasmic reticulum membrane</location>
        <topology evidence="6">Multi-pass membrane protein</topology>
    </subcellularLocation>
    <subcellularLocation>
        <location evidence="1">Membrane</location>
        <topology evidence="1">Multi-pass membrane protein</topology>
    </subcellularLocation>
</comment>
<proteinExistence type="inferred from homology"/>
<dbReference type="AlphaFoldDB" id="A0A6A3MV41"/>
<dbReference type="SUPFAM" id="SSF48317">
    <property type="entry name" value="Acid phosphatase/Vanadium-dependent haloperoxidase"/>
    <property type="match status" value="1"/>
</dbReference>
<comment type="pathway">
    <text evidence="6">Protein modification; protein glycosylation.</text>
</comment>
<dbReference type="SMART" id="SM00014">
    <property type="entry name" value="acidPPc"/>
    <property type="match status" value="1"/>
</dbReference>
<evidence type="ECO:0000313" key="10">
    <source>
        <dbReference type="EMBL" id="KAE9344248.1"/>
    </source>
</evidence>
<comment type="caution">
    <text evidence="8">The sequence shown here is derived from an EMBL/GenBank/DDBJ whole genome shotgun (WGS) entry which is preliminary data.</text>
</comment>
<feature type="transmembrane region" description="Helical" evidence="6">
    <location>
        <begin position="28"/>
        <end position="52"/>
    </location>
</feature>
<dbReference type="InterPro" id="IPR000326">
    <property type="entry name" value="PAP2/HPO"/>
</dbReference>
<keyword evidence="5 6" id="KW-0472">Membrane</keyword>
<dbReference type="Proteomes" id="UP000435112">
    <property type="component" value="Unassembled WGS sequence"/>
</dbReference>
<keyword evidence="3 6" id="KW-0378">Hydrolase</keyword>
<dbReference type="OrthoDB" id="302705at2759"/>
<comment type="catalytic activity">
    <reaction evidence="6">
        <text>a di-trans,poly-cis-dolichyl diphosphate + H2O = a di-trans,poly-cis-dolichyl phosphate + phosphate + H(+)</text>
        <dbReference type="Rhea" id="RHEA:14385"/>
        <dbReference type="Rhea" id="RHEA-COMP:19498"/>
        <dbReference type="Rhea" id="RHEA-COMP:19506"/>
        <dbReference type="ChEBI" id="CHEBI:15377"/>
        <dbReference type="ChEBI" id="CHEBI:15378"/>
        <dbReference type="ChEBI" id="CHEBI:43474"/>
        <dbReference type="ChEBI" id="CHEBI:57497"/>
        <dbReference type="ChEBI" id="CHEBI:57683"/>
        <dbReference type="EC" id="3.6.1.43"/>
    </reaction>
</comment>